<evidence type="ECO:0000313" key="2">
    <source>
        <dbReference type="Proteomes" id="UP000292362"/>
    </source>
</evidence>
<organism evidence="1 2">
    <name type="scientific">Hamiltosporidium tvaerminnensis</name>
    <dbReference type="NCBI Taxonomy" id="1176355"/>
    <lineage>
        <taxon>Eukaryota</taxon>
        <taxon>Fungi</taxon>
        <taxon>Fungi incertae sedis</taxon>
        <taxon>Microsporidia</taxon>
        <taxon>Dubosqiidae</taxon>
        <taxon>Hamiltosporidium</taxon>
    </lineage>
</organism>
<sequence length="301" mass="35811">MKRIRNKKFETSAAYYVYDEKEIDINYIQDYIPPSISTGMEAEEEKEIHLKEIISGKKEKIPIPLIEYTENKEEENLFKRGKEYIKYTEDVPNEYILDDEDIEFCKINNIPDTELIKRYSSGSEDFIINYLQPAMLKFNDDSSFNPYVCFRKQIIKTGRRTRRSEISCIDKMKRLHSEFTIINNIYNSSLNMLETESDLYKTKYQILSTATKAMLGTSSKKRKSIYRSVLGIQKPTKFIPFYKKLLNFDNLLFDRKKIQEYKTMIFGSEKNIEKMDLDDEVNFILQRKQNNFISKLVNKFL</sequence>
<gene>
    <name evidence="1" type="ORF">CWI37_0432p0040</name>
</gene>
<name>A0A4Q9L548_9MICR</name>
<dbReference type="Proteomes" id="UP000292362">
    <property type="component" value="Unassembled WGS sequence"/>
</dbReference>
<protein>
    <submittedName>
        <fullName evidence="1">Uncharacterized protein</fullName>
    </submittedName>
</protein>
<accession>A0A4Q9L548</accession>
<evidence type="ECO:0000313" key="1">
    <source>
        <dbReference type="EMBL" id="TBU02688.1"/>
    </source>
</evidence>
<reference evidence="1 2" key="1">
    <citation type="submission" date="2017-12" db="EMBL/GenBank/DDBJ databases">
        <authorList>
            <person name="Pombert J.-F."/>
            <person name="Haag K.L."/>
            <person name="Ebert D."/>
        </authorList>
    </citation>
    <scope>NUCLEOTIDE SEQUENCE [LARGE SCALE GENOMIC DNA]</scope>
    <source>
        <strain evidence="1">FI-OER-3-3</strain>
    </source>
</reference>
<dbReference type="AlphaFoldDB" id="A0A4Q9L548"/>
<dbReference type="EMBL" id="PITJ01000432">
    <property type="protein sequence ID" value="TBU02688.1"/>
    <property type="molecule type" value="Genomic_DNA"/>
</dbReference>
<proteinExistence type="predicted"/>
<dbReference type="VEuPathDB" id="MicrosporidiaDB:CWI37_0432p0040"/>
<comment type="caution">
    <text evidence="1">The sequence shown here is derived from an EMBL/GenBank/DDBJ whole genome shotgun (WGS) entry which is preliminary data.</text>
</comment>